<keyword evidence="2" id="KW-1185">Reference proteome</keyword>
<dbReference type="WBParaSite" id="Csp11.Scaffold626.g6593.t1">
    <property type="protein sequence ID" value="Csp11.Scaffold626.g6593.t1"/>
    <property type="gene ID" value="Csp11.Scaffold626.g6593"/>
</dbReference>
<name>A0A1I7TJQ7_9PELO</name>
<protein>
    <submittedName>
        <fullName evidence="3">Uncharacterized protein</fullName>
    </submittedName>
</protein>
<organism evidence="2 3">
    <name type="scientific">Caenorhabditis tropicalis</name>
    <dbReference type="NCBI Taxonomy" id="1561998"/>
    <lineage>
        <taxon>Eukaryota</taxon>
        <taxon>Metazoa</taxon>
        <taxon>Ecdysozoa</taxon>
        <taxon>Nematoda</taxon>
        <taxon>Chromadorea</taxon>
        <taxon>Rhabditida</taxon>
        <taxon>Rhabditina</taxon>
        <taxon>Rhabditomorpha</taxon>
        <taxon>Rhabditoidea</taxon>
        <taxon>Rhabditidae</taxon>
        <taxon>Peloderinae</taxon>
        <taxon>Caenorhabditis</taxon>
    </lineage>
</organism>
<evidence type="ECO:0000313" key="2">
    <source>
        <dbReference type="Proteomes" id="UP000095282"/>
    </source>
</evidence>
<evidence type="ECO:0000313" key="3">
    <source>
        <dbReference type="WBParaSite" id="Csp11.Scaffold626.g6593.t1"/>
    </source>
</evidence>
<dbReference type="AlphaFoldDB" id="A0A1I7TJQ7"/>
<reference evidence="3" key="1">
    <citation type="submission" date="2016-11" db="UniProtKB">
        <authorList>
            <consortium name="WormBaseParasite"/>
        </authorList>
    </citation>
    <scope>IDENTIFICATION</scope>
</reference>
<dbReference type="STRING" id="1561998.A0A1I7TJQ7"/>
<feature type="region of interest" description="Disordered" evidence="1">
    <location>
        <begin position="1"/>
        <end position="35"/>
    </location>
</feature>
<accession>A0A1I7TJQ7</accession>
<proteinExistence type="predicted"/>
<sequence>MSRRRKANPTKLPENAKKLAKEVENSQEENEDKMLLQPQTPSIIIPDHKRHPLLLFFIIPLCLAPPHGVTDRGSGVTLVLDKSVRVIRRVACGRSD</sequence>
<dbReference type="eggNOG" id="KOG0528">
    <property type="taxonomic scope" value="Eukaryota"/>
</dbReference>
<evidence type="ECO:0000256" key="1">
    <source>
        <dbReference type="SAM" id="MobiDB-lite"/>
    </source>
</evidence>
<dbReference type="Proteomes" id="UP000095282">
    <property type="component" value="Unplaced"/>
</dbReference>
<feature type="compositionally biased region" description="Basic and acidic residues" evidence="1">
    <location>
        <begin position="14"/>
        <end position="24"/>
    </location>
</feature>